<evidence type="ECO:0000313" key="2">
    <source>
        <dbReference type="Proteomes" id="UP001164746"/>
    </source>
</evidence>
<gene>
    <name evidence="1" type="ORF">MAR_020116</name>
</gene>
<reference evidence="1" key="1">
    <citation type="submission" date="2022-11" db="EMBL/GenBank/DDBJ databases">
        <title>Centuries of genome instability and evolution in soft-shell clam transmissible cancer (bioRxiv).</title>
        <authorList>
            <person name="Hart S.F.M."/>
            <person name="Yonemitsu M.A."/>
            <person name="Giersch R.M."/>
            <person name="Beal B.F."/>
            <person name="Arriagada G."/>
            <person name="Davis B.W."/>
            <person name="Ostrander E.A."/>
            <person name="Goff S.P."/>
            <person name="Metzger M.J."/>
        </authorList>
    </citation>
    <scope>NUCLEOTIDE SEQUENCE</scope>
    <source>
        <strain evidence="1">MELC-2E11</strain>
        <tissue evidence="1">Siphon/mantle</tissue>
    </source>
</reference>
<name>A0ABY7E414_MYAAR</name>
<protein>
    <submittedName>
        <fullName evidence="1">Uncharacterized protein</fullName>
    </submittedName>
</protein>
<organism evidence="1 2">
    <name type="scientific">Mya arenaria</name>
    <name type="common">Soft-shell clam</name>
    <dbReference type="NCBI Taxonomy" id="6604"/>
    <lineage>
        <taxon>Eukaryota</taxon>
        <taxon>Metazoa</taxon>
        <taxon>Spiralia</taxon>
        <taxon>Lophotrochozoa</taxon>
        <taxon>Mollusca</taxon>
        <taxon>Bivalvia</taxon>
        <taxon>Autobranchia</taxon>
        <taxon>Heteroconchia</taxon>
        <taxon>Euheterodonta</taxon>
        <taxon>Imparidentia</taxon>
        <taxon>Neoheterodontei</taxon>
        <taxon>Myida</taxon>
        <taxon>Myoidea</taxon>
        <taxon>Myidae</taxon>
        <taxon>Mya</taxon>
    </lineage>
</organism>
<sequence length="45" mass="4745">MTQQSGQHTPGRLIPTQTGHSKGFQVLATGGCGGTGNDLRFCRSR</sequence>
<evidence type="ECO:0000313" key="1">
    <source>
        <dbReference type="EMBL" id="WAR04747.1"/>
    </source>
</evidence>
<proteinExistence type="predicted"/>
<accession>A0ABY7E414</accession>
<dbReference type="EMBL" id="CP111016">
    <property type="protein sequence ID" value="WAR04747.1"/>
    <property type="molecule type" value="Genomic_DNA"/>
</dbReference>
<dbReference type="Proteomes" id="UP001164746">
    <property type="component" value="Chromosome 5"/>
</dbReference>
<keyword evidence="2" id="KW-1185">Reference proteome</keyword>